<protein>
    <recommendedName>
        <fullName evidence="1">CRAL-TRIO domain-containing protein</fullName>
    </recommendedName>
</protein>
<dbReference type="InterPro" id="IPR036273">
    <property type="entry name" value="CRAL/TRIO_N_dom_sf"/>
</dbReference>
<dbReference type="InterPro" id="IPR001251">
    <property type="entry name" value="CRAL-TRIO_dom"/>
</dbReference>
<dbReference type="InterPro" id="IPR036865">
    <property type="entry name" value="CRAL-TRIO_dom_sf"/>
</dbReference>
<sequence>MVLSVQFGLDDVPFVQLGEHTLRLDLEELDEEYQERSRKELRETPEVVENAIERLKTLLKGEETLNVPIDDIPFLTKFLRPCKFYPDSAFRLIKRYYKFKYKHPELSNNLMPITIKHVLESDVTAFIPVRLDNGCRMMVIDIGKWNVKEVSVNDLFRTIMLILEVGMIEPKTQVAGVHVLLDMHGLTLTHIFQFTPSFAKTALEFIQECVAIRLKGIHVINQPFIFKMLWAIFKPFIGEKLRKRIFFHGYDLKSFYAHISKESLPTAYYGTLDIPELPGTLLADMLLKYDKEFEYCNTIGYTNEYVKEKAVAVE</sequence>
<proteinExistence type="predicted"/>
<dbReference type="PRINTS" id="PR00180">
    <property type="entry name" value="CRETINALDHBP"/>
</dbReference>
<dbReference type="Gene3D" id="1.10.8.20">
    <property type="entry name" value="N-terminal domain of phosphatidylinositol transfer protein sec14p"/>
    <property type="match status" value="1"/>
</dbReference>
<accession>A0AAN7QIM6</accession>
<dbReference type="Gene3D" id="1.20.5.1200">
    <property type="entry name" value="Alpha-tocopherol transfer"/>
    <property type="match status" value="1"/>
</dbReference>
<dbReference type="SUPFAM" id="SSF52087">
    <property type="entry name" value="CRAL/TRIO domain"/>
    <property type="match status" value="1"/>
</dbReference>
<evidence type="ECO:0000259" key="1">
    <source>
        <dbReference type="PROSITE" id="PS50191"/>
    </source>
</evidence>
<evidence type="ECO:0000313" key="3">
    <source>
        <dbReference type="Proteomes" id="UP001353858"/>
    </source>
</evidence>
<dbReference type="InterPro" id="IPR011074">
    <property type="entry name" value="CRAL/TRIO_N_dom"/>
</dbReference>
<dbReference type="EMBL" id="JARPUR010000003">
    <property type="protein sequence ID" value="KAK4879708.1"/>
    <property type="molecule type" value="Genomic_DNA"/>
</dbReference>
<reference evidence="3" key="1">
    <citation type="submission" date="2023-01" db="EMBL/GenBank/DDBJ databases">
        <title>Key to firefly adult light organ development and bioluminescence: homeobox transcription factors regulate luciferase expression and transportation to peroxisome.</title>
        <authorList>
            <person name="Fu X."/>
        </authorList>
    </citation>
    <scope>NUCLEOTIDE SEQUENCE [LARGE SCALE GENOMIC DNA]</scope>
</reference>
<keyword evidence="3" id="KW-1185">Reference proteome</keyword>
<dbReference type="PANTHER" id="PTHR10174">
    <property type="entry name" value="ALPHA-TOCOPHEROL TRANSFER PROTEIN-RELATED"/>
    <property type="match status" value="1"/>
</dbReference>
<dbReference type="SMART" id="SM01100">
    <property type="entry name" value="CRAL_TRIO_N"/>
    <property type="match status" value="1"/>
</dbReference>
<dbReference type="Pfam" id="PF00650">
    <property type="entry name" value="CRAL_TRIO"/>
    <property type="match status" value="1"/>
</dbReference>
<evidence type="ECO:0000313" key="2">
    <source>
        <dbReference type="EMBL" id="KAK4879708.1"/>
    </source>
</evidence>
<dbReference type="AlphaFoldDB" id="A0AAN7QIM6"/>
<dbReference type="GO" id="GO:0016020">
    <property type="term" value="C:membrane"/>
    <property type="evidence" value="ECO:0007669"/>
    <property type="project" value="TreeGrafter"/>
</dbReference>
<feature type="domain" description="CRAL-TRIO" evidence="1">
    <location>
        <begin position="111"/>
        <end position="276"/>
    </location>
</feature>
<gene>
    <name evidence="2" type="ORF">RN001_007854</name>
</gene>
<dbReference type="PROSITE" id="PS50191">
    <property type="entry name" value="CRAL_TRIO"/>
    <property type="match status" value="1"/>
</dbReference>
<dbReference type="SUPFAM" id="SSF46938">
    <property type="entry name" value="CRAL/TRIO N-terminal domain"/>
    <property type="match status" value="1"/>
</dbReference>
<dbReference type="CDD" id="cd00170">
    <property type="entry name" value="SEC14"/>
    <property type="match status" value="1"/>
</dbReference>
<dbReference type="PANTHER" id="PTHR10174:SF220">
    <property type="entry name" value="LD41874P"/>
    <property type="match status" value="1"/>
</dbReference>
<name>A0AAN7QIM6_9COLE</name>
<comment type="caution">
    <text evidence="2">The sequence shown here is derived from an EMBL/GenBank/DDBJ whole genome shotgun (WGS) entry which is preliminary data.</text>
</comment>
<dbReference type="Proteomes" id="UP001353858">
    <property type="component" value="Unassembled WGS sequence"/>
</dbReference>
<dbReference type="SMART" id="SM00516">
    <property type="entry name" value="SEC14"/>
    <property type="match status" value="1"/>
</dbReference>
<organism evidence="2 3">
    <name type="scientific">Aquatica leii</name>
    <dbReference type="NCBI Taxonomy" id="1421715"/>
    <lineage>
        <taxon>Eukaryota</taxon>
        <taxon>Metazoa</taxon>
        <taxon>Ecdysozoa</taxon>
        <taxon>Arthropoda</taxon>
        <taxon>Hexapoda</taxon>
        <taxon>Insecta</taxon>
        <taxon>Pterygota</taxon>
        <taxon>Neoptera</taxon>
        <taxon>Endopterygota</taxon>
        <taxon>Coleoptera</taxon>
        <taxon>Polyphaga</taxon>
        <taxon>Elateriformia</taxon>
        <taxon>Elateroidea</taxon>
        <taxon>Lampyridae</taxon>
        <taxon>Luciolinae</taxon>
        <taxon>Aquatica</taxon>
    </lineage>
</organism>
<dbReference type="GO" id="GO:1902936">
    <property type="term" value="F:phosphatidylinositol bisphosphate binding"/>
    <property type="evidence" value="ECO:0007669"/>
    <property type="project" value="TreeGrafter"/>
</dbReference>
<dbReference type="Gene3D" id="3.40.525.10">
    <property type="entry name" value="CRAL-TRIO lipid binding domain"/>
    <property type="match status" value="1"/>
</dbReference>